<organism evidence="2">
    <name type="scientific">hydrothermal vent metagenome</name>
    <dbReference type="NCBI Taxonomy" id="652676"/>
    <lineage>
        <taxon>unclassified sequences</taxon>
        <taxon>metagenomes</taxon>
        <taxon>ecological metagenomes</taxon>
    </lineage>
</organism>
<evidence type="ECO:0000313" key="2">
    <source>
        <dbReference type="EMBL" id="SFV69695.1"/>
    </source>
</evidence>
<gene>
    <name evidence="2" type="ORF">MNB_SV-14-991</name>
</gene>
<feature type="region of interest" description="Disordered" evidence="1">
    <location>
        <begin position="361"/>
        <end position="388"/>
    </location>
</feature>
<reference evidence="2" key="1">
    <citation type="submission" date="2016-10" db="EMBL/GenBank/DDBJ databases">
        <authorList>
            <person name="de Groot N.N."/>
        </authorList>
    </citation>
    <scope>NUCLEOTIDE SEQUENCE</scope>
</reference>
<accession>A0A1W1CVG4</accession>
<sequence length="388" mass="44950">MFFFKKPLLLLVIISLHGCVSQPKFTEEEKKIKKPMVNNTYFSDAFEKLNRLLFLFHQKKYKFQVKDIENMTSDKGMPTDIKNFLSTPLILHMHNMKLIAYTPIYNIREAQIAGVKYFPKMAKILPELVIDGAITQFDKGIINENTNFDVDGAFGNGKGDTDLRISNDKGDTLSQIALDLNVFTYEDRSYIAGAAIHNKIEIHRKNKRNRLGLFINGSGIGSSKYSTLQQSKDEALRILSEYSLLQLLGRLYNIPYWKCTTPELEPDMIIMHRKENRFNNAKMEDKIKLIEEMIPFYGYSAKKDGNISKEELTALSIIQKQYNFKTKSILTADFYKSLYRFAPIFKKSIKRDKEKFAELKQKKLEKKKTPKPTITQENNDSIKALFNL</sequence>
<proteinExistence type="predicted"/>
<name>A0A1W1CVG4_9ZZZZ</name>
<protein>
    <recommendedName>
        <fullName evidence="3">Lipoprotein</fullName>
    </recommendedName>
</protein>
<dbReference type="EMBL" id="FPHN01000279">
    <property type="protein sequence ID" value="SFV69695.1"/>
    <property type="molecule type" value="Genomic_DNA"/>
</dbReference>
<dbReference type="AlphaFoldDB" id="A0A1W1CVG4"/>
<evidence type="ECO:0000256" key="1">
    <source>
        <dbReference type="SAM" id="MobiDB-lite"/>
    </source>
</evidence>
<evidence type="ECO:0008006" key="3">
    <source>
        <dbReference type="Google" id="ProtNLM"/>
    </source>
</evidence>